<gene>
    <name evidence="3" type="ORF">DFQ45_11247</name>
</gene>
<dbReference type="Proteomes" id="UP000294575">
    <property type="component" value="Unassembled WGS sequence"/>
</dbReference>
<dbReference type="Gene3D" id="2.60.120.1440">
    <property type="match status" value="1"/>
</dbReference>
<feature type="domain" description="FecR N-terminal" evidence="2">
    <location>
        <begin position="19"/>
        <end position="59"/>
    </location>
</feature>
<evidence type="ECO:0000259" key="1">
    <source>
        <dbReference type="Pfam" id="PF04773"/>
    </source>
</evidence>
<dbReference type="PIRSF" id="PIRSF018266">
    <property type="entry name" value="FecR"/>
    <property type="match status" value="1"/>
</dbReference>
<name>A0A4R6TSB1_9GAMM</name>
<dbReference type="PANTHER" id="PTHR30273:SF2">
    <property type="entry name" value="PROTEIN FECR"/>
    <property type="match status" value="1"/>
</dbReference>
<dbReference type="InterPro" id="IPR012373">
    <property type="entry name" value="Ferrdict_sens_TM"/>
</dbReference>
<dbReference type="AlphaFoldDB" id="A0A4R6TSB1"/>
<comment type="caution">
    <text evidence="3">The sequence shown here is derived from an EMBL/GenBank/DDBJ whole genome shotgun (WGS) entry which is preliminary data.</text>
</comment>
<dbReference type="PANTHER" id="PTHR30273">
    <property type="entry name" value="PERIPLASMIC SIGNAL SENSOR AND SIGMA FACTOR ACTIVATOR FECR-RELATED"/>
    <property type="match status" value="1"/>
</dbReference>
<evidence type="ECO:0000313" key="3">
    <source>
        <dbReference type="EMBL" id="TDQ36500.1"/>
    </source>
</evidence>
<organism evidence="3 4">
    <name type="scientific">Thiopseudomonas denitrificans</name>
    <dbReference type="NCBI Taxonomy" id="1501432"/>
    <lineage>
        <taxon>Bacteria</taxon>
        <taxon>Pseudomonadati</taxon>
        <taxon>Pseudomonadota</taxon>
        <taxon>Gammaproteobacteria</taxon>
        <taxon>Pseudomonadales</taxon>
        <taxon>Pseudomonadaceae</taxon>
        <taxon>Thiopseudomonas</taxon>
    </lineage>
</organism>
<evidence type="ECO:0000259" key="2">
    <source>
        <dbReference type="Pfam" id="PF16220"/>
    </source>
</evidence>
<dbReference type="EMBL" id="SNYK01000012">
    <property type="protein sequence ID" value="TDQ36500.1"/>
    <property type="molecule type" value="Genomic_DNA"/>
</dbReference>
<feature type="domain" description="FecR protein" evidence="1">
    <location>
        <begin position="100"/>
        <end position="192"/>
    </location>
</feature>
<dbReference type="RefSeq" id="WP_101496042.1">
    <property type="nucleotide sequence ID" value="NZ_LNJZ01000003.1"/>
</dbReference>
<dbReference type="InterPro" id="IPR006860">
    <property type="entry name" value="FecR"/>
</dbReference>
<accession>A0A4R6TSB1</accession>
<dbReference type="OrthoDB" id="1099576at2"/>
<keyword evidence="4" id="KW-1185">Reference proteome</keyword>
<protein>
    <submittedName>
        <fullName evidence="3">FecR family protein</fullName>
    </submittedName>
</protein>
<reference evidence="3 4" key="1">
    <citation type="submission" date="2019-03" db="EMBL/GenBank/DDBJ databases">
        <title>Genomic Encyclopedia of Type Strains, Phase IV (KMG-IV): sequencing the most valuable type-strain genomes for metagenomic binning, comparative biology and taxonomic classification.</title>
        <authorList>
            <person name="Goeker M."/>
        </authorList>
    </citation>
    <scope>NUCLEOTIDE SEQUENCE [LARGE SCALE GENOMIC DNA]</scope>
    <source>
        <strain evidence="3 4">DSM 28679</strain>
    </source>
</reference>
<proteinExistence type="predicted"/>
<dbReference type="Pfam" id="PF04773">
    <property type="entry name" value="FecR"/>
    <property type="match status" value="1"/>
</dbReference>
<sequence>MNTEGMHPNADEDPASIRQQAVNWLIRLDETPHDLELKASLNDWLNADPLHQQTFRQIKMIWLATCQTSHAPRRRPRIRPVLLIACLALALLFHQLHAPDYRSATGALRTVILNDGSKLILGADTAIDVDFNTTRRTVRLRQGSLYVEVGKSDYPRPFVVESPAGQAEALGTVFSAIWQTDQLLVSVHESTVQLTPSLQRDASQVLHEGENAIISALDVTRLPDTPQSRQPGWLDQQLVFTDAPLRQVLEQLQRHDSGWHWLQLPERHLLRTFTGVLDASNLEQAYTTLASSMDLEIDRSIPLLTRISKKE</sequence>
<dbReference type="Pfam" id="PF16220">
    <property type="entry name" value="DUF4880"/>
    <property type="match status" value="1"/>
</dbReference>
<evidence type="ECO:0000313" key="4">
    <source>
        <dbReference type="Proteomes" id="UP000294575"/>
    </source>
</evidence>
<dbReference type="GO" id="GO:0016989">
    <property type="term" value="F:sigma factor antagonist activity"/>
    <property type="evidence" value="ECO:0007669"/>
    <property type="project" value="TreeGrafter"/>
</dbReference>
<dbReference type="InterPro" id="IPR032623">
    <property type="entry name" value="FecR_N"/>
</dbReference>